<dbReference type="Gene3D" id="1.10.443.10">
    <property type="entry name" value="Intergrase catalytic core"/>
    <property type="match status" value="1"/>
</dbReference>
<dbReference type="SUPFAM" id="SSF56349">
    <property type="entry name" value="DNA breaking-rejoining enzymes"/>
    <property type="match status" value="1"/>
</dbReference>
<dbReference type="InterPro" id="IPR013762">
    <property type="entry name" value="Integrase-like_cat_sf"/>
</dbReference>
<accession>A0AAV6Z5E3</accession>
<evidence type="ECO:0008006" key="5">
    <source>
        <dbReference type="Google" id="ProtNLM"/>
    </source>
</evidence>
<dbReference type="GO" id="GO:0006310">
    <property type="term" value="P:DNA recombination"/>
    <property type="evidence" value="ECO:0007669"/>
    <property type="project" value="UniProtKB-KW"/>
</dbReference>
<evidence type="ECO:0000313" key="3">
    <source>
        <dbReference type="EMBL" id="KAG8544699.1"/>
    </source>
</evidence>
<gene>
    <name evidence="3" type="ORF">GDO81_022036</name>
</gene>
<comment type="caution">
    <text evidence="3">The sequence shown here is derived from an EMBL/GenBank/DDBJ whole genome shotgun (WGS) entry which is preliminary data.</text>
</comment>
<proteinExistence type="predicted"/>
<sequence>MSCSEASTSSYLRTSRECEEDAVAHPDLVTISDEGTLDFRPGCNQTAQDLVNSILSPRTWEKYLASWKSWMQFKRAARQRGWCRAEKIMVDFFEHLISSGYSRGKVVGTLAGISFCLQIMEKKDVTKQFLIQQMLTSWRNKEMEDNVDTESNGDYGELLTPEMLASVLYATKKVCFDNNESRLFAAAFTLAFYGSFDMEELTARSKDEDGTGLLFKDVIVERNSIYCKMQKVRSNKSQWVEVKKRDDKFLCPLNRMRKYLEVRPEGGRNFFMHENGTPLTQFQFSRVLSFALDEAGIDSRRFGPHSLSYKT</sequence>
<reference evidence="3" key="1">
    <citation type="thesis" date="2020" institute="ProQuest LLC" country="789 East Eisenhower Parkway, Ann Arbor, MI, USA">
        <title>Comparative Genomics and Chromosome Evolution.</title>
        <authorList>
            <person name="Mudd A.B."/>
        </authorList>
    </citation>
    <scope>NUCLEOTIDE SEQUENCE</scope>
    <source>
        <strain evidence="3">237g6f4</strain>
        <tissue evidence="3">Blood</tissue>
    </source>
</reference>
<dbReference type="PANTHER" id="PTHR34605">
    <property type="entry name" value="PHAGE_INTEGRASE DOMAIN-CONTAINING PROTEIN"/>
    <property type="match status" value="1"/>
</dbReference>
<keyword evidence="1" id="KW-0238">DNA-binding</keyword>
<keyword evidence="2" id="KW-0233">DNA recombination</keyword>
<dbReference type="InterPro" id="IPR052925">
    <property type="entry name" value="Phage_Integrase-like_Recomb"/>
</dbReference>
<organism evidence="3 4">
    <name type="scientific">Engystomops pustulosus</name>
    <name type="common">Tungara frog</name>
    <name type="synonym">Physalaemus pustulosus</name>
    <dbReference type="NCBI Taxonomy" id="76066"/>
    <lineage>
        <taxon>Eukaryota</taxon>
        <taxon>Metazoa</taxon>
        <taxon>Chordata</taxon>
        <taxon>Craniata</taxon>
        <taxon>Vertebrata</taxon>
        <taxon>Euteleostomi</taxon>
        <taxon>Amphibia</taxon>
        <taxon>Batrachia</taxon>
        <taxon>Anura</taxon>
        <taxon>Neobatrachia</taxon>
        <taxon>Hyloidea</taxon>
        <taxon>Leptodactylidae</taxon>
        <taxon>Leiuperinae</taxon>
        <taxon>Engystomops</taxon>
    </lineage>
</organism>
<dbReference type="Gene3D" id="1.10.150.130">
    <property type="match status" value="1"/>
</dbReference>
<protein>
    <recommendedName>
        <fullName evidence="5">Tyr recombinase domain-containing protein</fullName>
    </recommendedName>
</protein>
<dbReference type="Proteomes" id="UP000824782">
    <property type="component" value="Unassembled WGS sequence"/>
</dbReference>
<name>A0AAV6Z5E3_ENGPU</name>
<evidence type="ECO:0000313" key="4">
    <source>
        <dbReference type="Proteomes" id="UP000824782"/>
    </source>
</evidence>
<keyword evidence="4" id="KW-1185">Reference proteome</keyword>
<dbReference type="EMBL" id="WNYA01002052">
    <property type="protein sequence ID" value="KAG8544699.1"/>
    <property type="molecule type" value="Genomic_DNA"/>
</dbReference>
<dbReference type="InterPro" id="IPR011010">
    <property type="entry name" value="DNA_brk_join_enz"/>
</dbReference>
<evidence type="ECO:0000256" key="2">
    <source>
        <dbReference type="ARBA" id="ARBA00023172"/>
    </source>
</evidence>
<dbReference type="PANTHER" id="PTHR34605:SF3">
    <property type="entry name" value="P CELL-TYPE AGGLUTINATION PROTEIN MAP4-LIKE-RELATED"/>
    <property type="match status" value="1"/>
</dbReference>
<dbReference type="GO" id="GO:0003677">
    <property type="term" value="F:DNA binding"/>
    <property type="evidence" value="ECO:0007669"/>
    <property type="project" value="UniProtKB-KW"/>
</dbReference>
<evidence type="ECO:0000256" key="1">
    <source>
        <dbReference type="ARBA" id="ARBA00023125"/>
    </source>
</evidence>
<dbReference type="AlphaFoldDB" id="A0AAV6Z5E3"/>
<dbReference type="InterPro" id="IPR010998">
    <property type="entry name" value="Integrase_recombinase_N"/>
</dbReference>
<dbReference type="GO" id="GO:0015074">
    <property type="term" value="P:DNA integration"/>
    <property type="evidence" value="ECO:0007669"/>
    <property type="project" value="InterPro"/>
</dbReference>